<keyword evidence="7" id="KW-1185">Reference proteome</keyword>
<evidence type="ECO:0000256" key="2">
    <source>
        <dbReference type="ARBA" id="ARBA00022679"/>
    </source>
</evidence>
<feature type="domain" description="Sulfotransferase" evidence="5">
    <location>
        <begin position="21"/>
        <end position="157"/>
    </location>
</feature>
<evidence type="ECO:0000313" key="6">
    <source>
        <dbReference type="EMBL" id="KAH7569413.1"/>
    </source>
</evidence>
<feature type="region of interest" description="Disordered" evidence="4">
    <location>
        <begin position="1"/>
        <end position="29"/>
    </location>
</feature>
<evidence type="ECO:0000256" key="1">
    <source>
        <dbReference type="ARBA" id="ARBA00005771"/>
    </source>
</evidence>
<dbReference type="EMBL" id="JAFEMO010000006">
    <property type="protein sequence ID" value="KAH7569413.1"/>
    <property type="molecule type" value="Genomic_DNA"/>
</dbReference>
<dbReference type="PANTHER" id="PTHR11783">
    <property type="entry name" value="SULFOTRANSFERASE SULT"/>
    <property type="match status" value="1"/>
</dbReference>
<dbReference type="Proteomes" id="UP000827721">
    <property type="component" value="Unassembled WGS sequence"/>
</dbReference>
<dbReference type="EC" id="2.8.2.-" evidence="3"/>
<gene>
    <name evidence="6" type="ORF">JRO89_XS06G0157400</name>
</gene>
<organism evidence="6 7">
    <name type="scientific">Xanthoceras sorbifolium</name>
    <dbReference type="NCBI Taxonomy" id="99658"/>
    <lineage>
        <taxon>Eukaryota</taxon>
        <taxon>Viridiplantae</taxon>
        <taxon>Streptophyta</taxon>
        <taxon>Embryophyta</taxon>
        <taxon>Tracheophyta</taxon>
        <taxon>Spermatophyta</taxon>
        <taxon>Magnoliopsida</taxon>
        <taxon>eudicotyledons</taxon>
        <taxon>Gunneridae</taxon>
        <taxon>Pentapetalae</taxon>
        <taxon>rosids</taxon>
        <taxon>malvids</taxon>
        <taxon>Sapindales</taxon>
        <taxon>Sapindaceae</taxon>
        <taxon>Xanthoceroideae</taxon>
        <taxon>Xanthoceras</taxon>
    </lineage>
</organism>
<dbReference type="InterPro" id="IPR027417">
    <property type="entry name" value="P-loop_NTPase"/>
</dbReference>
<protein>
    <recommendedName>
        <fullName evidence="3">Sulfotransferase</fullName>
        <ecNumber evidence="3">2.8.2.-</ecNumber>
    </recommendedName>
</protein>
<evidence type="ECO:0000256" key="4">
    <source>
        <dbReference type="SAM" id="MobiDB-lite"/>
    </source>
</evidence>
<dbReference type="InterPro" id="IPR000863">
    <property type="entry name" value="Sulfotransferase_dom"/>
</dbReference>
<evidence type="ECO:0000256" key="3">
    <source>
        <dbReference type="RuleBase" id="RU361155"/>
    </source>
</evidence>
<evidence type="ECO:0000259" key="5">
    <source>
        <dbReference type="Pfam" id="PF00685"/>
    </source>
</evidence>
<evidence type="ECO:0000313" key="7">
    <source>
        <dbReference type="Proteomes" id="UP000827721"/>
    </source>
</evidence>
<comment type="similarity">
    <text evidence="1 3">Belongs to the sulfotransferase 1 family.</text>
</comment>
<comment type="caution">
    <text evidence="6">The sequence shown here is derived from an EMBL/GenBank/DDBJ whole genome shotgun (WGS) entry which is preliminary data.</text>
</comment>
<dbReference type="SUPFAM" id="SSF52540">
    <property type="entry name" value="P-loop containing nucleoside triphosphate hydrolases"/>
    <property type="match status" value="1"/>
</dbReference>
<reference evidence="6 7" key="1">
    <citation type="submission" date="2021-02" db="EMBL/GenBank/DDBJ databases">
        <title>Plant Genome Project.</title>
        <authorList>
            <person name="Zhang R.-G."/>
        </authorList>
    </citation>
    <scope>NUCLEOTIDE SEQUENCE [LARGE SCALE GENOMIC DNA]</scope>
    <source>
        <tissue evidence="6">Leaves</tissue>
    </source>
</reference>
<accession>A0ABQ8HYG3</accession>
<sequence length="162" mass="18606">MKGAPPQEMSKKCVTASRRVEQPGKNPSSFAHLSTPRIFATHDQYSSLTNSIVNSNCGIVYMCRNPMDQFITYWHFLFMTAHEDMKMEPLSLEEAFEMACHGIQEFGPVWEHVLGYWKASLDDSDQKKVLFLKYEDVKEDSAFYVMKLADFLGCPFANVEEN</sequence>
<name>A0ABQ8HYG3_9ROSI</name>
<dbReference type="Pfam" id="PF00685">
    <property type="entry name" value="Sulfotransfer_1"/>
    <property type="match status" value="1"/>
</dbReference>
<dbReference type="Gene3D" id="3.40.50.300">
    <property type="entry name" value="P-loop containing nucleotide triphosphate hydrolases"/>
    <property type="match status" value="1"/>
</dbReference>
<keyword evidence="2 3" id="KW-0808">Transferase</keyword>
<proteinExistence type="inferred from homology"/>